<dbReference type="CDD" id="cd00673">
    <property type="entry name" value="AlaRS_core"/>
    <property type="match status" value="1"/>
</dbReference>
<keyword evidence="5" id="KW-0547">Nucleotide-binding</keyword>
<dbReference type="PROSITE" id="PS50860">
    <property type="entry name" value="AA_TRNA_LIGASE_II_ALA"/>
    <property type="match status" value="1"/>
</dbReference>
<dbReference type="InterPro" id="IPR018163">
    <property type="entry name" value="Thr/Ala-tRNA-synth_IIc_edit"/>
</dbReference>
<dbReference type="InterPro" id="IPR050058">
    <property type="entry name" value="Ala-tRNA_ligase"/>
</dbReference>
<dbReference type="Pfam" id="PF07973">
    <property type="entry name" value="tRNA_SAD"/>
    <property type="match status" value="1"/>
</dbReference>
<dbReference type="Gene3D" id="3.30.930.10">
    <property type="entry name" value="Bira Bifunctional Protein, Domain 2"/>
    <property type="match status" value="1"/>
</dbReference>
<sequence length="584" mass="66719">MTHNEIREKFRKFFEARNHKWVASSSLLPADPSVLFTTAGMQQFKFYYTGQADAMKDFGSLNTASIQKSMRTSDIDEIGDKSHFTFFEMLGHFSFGDYFKKETIQWTYEFLTNELGISKDRISATVFVGNEKIPFDSESYDAWSQSLPTDRIRKGPRADNVWGPAGPEGPCGAANEVYVDNLEVATLVFMEYYCDKNQNLKPLPQKGVDVGWGFERIVQIVQGKESVFDIDLMKPIIKLVPMELSDRVKRIITDHSRAIAFLITDGVRPSNKEQGYVLRRLIRRVVTYFYASRPVDNRLAKSFIHRLDETVMHDIFAKIVEIYIQYYPELNTNMIIHEFDQEKEKFEKTLVQSLKELNKTLLVNAENAFRLYESYGLPFEVIKELGKEKTSNLTREAFDEEFKKHQEKSRAGAEKKFGGHGLLVDTGELKAGNEEELKKATRLHTATHLLHASLRKVLDPSAGGEVKQAGSDITAERLRFDFTFPRKLTTEEIKQVEDVVNEAVRKDYKVTKEKMSYEDAIKSGALAFFKLKYPSKVNVYSVGDFSKELCGGPHVSHTAEIGNFKITKEEAISAGVRRIRAVVE</sequence>
<keyword evidence="6" id="KW-0067">ATP-binding</keyword>
<keyword evidence="9" id="KW-0030">Aminoacyl-tRNA synthetase</keyword>
<dbReference type="GO" id="GO:0004813">
    <property type="term" value="F:alanine-tRNA ligase activity"/>
    <property type="evidence" value="ECO:0007669"/>
    <property type="project" value="UniProtKB-EC"/>
</dbReference>
<dbReference type="GO" id="GO:0005737">
    <property type="term" value="C:cytoplasm"/>
    <property type="evidence" value="ECO:0007669"/>
    <property type="project" value="InterPro"/>
</dbReference>
<dbReference type="GO" id="GO:0002161">
    <property type="term" value="F:aminoacyl-tRNA deacylase activity"/>
    <property type="evidence" value="ECO:0007669"/>
    <property type="project" value="TreeGrafter"/>
</dbReference>
<dbReference type="SUPFAM" id="SSF55681">
    <property type="entry name" value="Class II aaRS and biotin synthetases"/>
    <property type="match status" value="1"/>
</dbReference>
<evidence type="ECO:0000256" key="1">
    <source>
        <dbReference type="ARBA" id="ARBA00008226"/>
    </source>
</evidence>
<dbReference type="InterPro" id="IPR002318">
    <property type="entry name" value="Ala-tRNA-lgiase_IIc"/>
</dbReference>
<keyword evidence="7" id="KW-0694">RNA-binding</keyword>
<dbReference type="InterPro" id="IPR045864">
    <property type="entry name" value="aa-tRNA-synth_II/BPL/LPL"/>
</dbReference>
<dbReference type="GO" id="GO:0005524">
    <property type="term" value="F:ATP binding"/>
    <property type="evidence" value="ECO:0007669"/>
    <property type="project" value="UniProtKB-KW"/>
</dbReference>
<name>A0A1F8F506_9BACT</name>
<accession>A0A1F8F506</accession>
<proteinExistence type="inferred from homology"/>
<reference evidence="11 12" key="1">
    <citation type="journal article" date="2016" name="Nat. Commun.">
        <title>Thousands of microbial genomes shed light on interconnected biogeochemical processes in an aquifer system.</title>
        <authorList>
            <person name="Anantharaman K."/>
            <person name="Brown C.T."/>
            <person name="Hug L.A."/>
            <person name="Sharon I."/>
            <person name="Castelle C.J."/>
            <person name="Probst A.J."/>
            <person name="Thomas B.C."/>
            <person name="Singh A."/>
            <person name="Wilkins M.J."/>
            <person name="Karaoz U."/>
            <person name="Brodie E.L."/>
            <person name="Williams K.H."/>
            <person name="Hubbard S.S."/>
            <person name="Banfield J.F."/>
        </authorList>
    </citation>
    <scope>NUCLEOTIDE SEQUENCE [LARGE SCALE GENOMIC DNA]</scope>
</reference>
<dbReference type="SUPFAM" id="SSF55186">
    <property type="entry name" value="ThrRS/AlaRS common domain"/>
    <property type="match status" value="1"/>
</dbReference>
<dbReference type="NCBIfam" id="NF002436">
    <property type="entry name" value="PRK01584.1"/>
    <property type="match status" value="1"/>
</dbReference>
<dbReference type="Pfam" id="PF01411">
    <property type="entry name" value="tRNA-synt_2c"/>
    <property type="match status" value="1"/>
</dbReference>
<keyword evidence="4" id="KW-0436">Ligase</keyword>
<evidence type="ECO:0000256" key="9">
    <source>
        <dbReference type="ARBA" id="ARBA00023146"/>
    </source>
</evidence>
<evidence type="ECO:0000256" key="6">
    <source>
        <dbReference type="ARBA" id="ARBA00022840"/>
    </source>
</evidence>
<keyword evidence="8" id="KW-0648">Protein biosynthesis</keyword>
<protein>
    <recommendedName>
        <fullName evidence="2">alanine--tRNA ligase</fullName>
        <ecNumber evidence="2">6.1.1.7</ecNumber>
    </recommendedName>
</protein>
<dbReference type="FunFam" id="3.30.980.10:FF:000004">
    <property type="entry name" value="Alanine--tRNA ligase, cytoplasmic"/>
    <property type="match status" value="1"/>
</dbReference>
<dbReference type="SUPFAM" id="SSF101353">
    <property type="entry name" value="Putative anticodon-binding domain of alanyl-tRNA synthetase (AlaRS)"/>
    <property type="match status" value="1"/>
</dbReference>
<evidence type="ECO:0000313" key="11">
    <source>
        <dbReference type="EMBL" id="OGN08211.1"/>
    </source>
</evidence>
<dbReference type="InterPro" id="IPR018164">
    <property type="entry name" value="Ala-tRNA-synth_IIc_N"/>
</dbReference>
<dbReference type="Proteomes" id="UP000177167">
    <property type="component" value="Unassembled WGS sequence"/>
</dbReference>
<dbReference type="PRINTS" id="PR00980">
    <property type="entry name" value="TRNASYNTHALA"/>
</dbReference>
<dbReference type="Gene3D" id="3.30.980.10">
    <property type="entry name" value="Threonyl-trna Synthetase, Chain A, domain 2"/>
    <property type="match status" value="1"/>
</dbReference>
<evidence type="ECO:0000313" key="12">
    <source>
        <dbReference type="Proteomes" id="UP000177167"/>
    </source>
</evidence>
<evidence type="ECO:0000256" key="3">
    <source>
        <dbReference type="ARBA" id="ARBA00022555"/>
    </source>
</evidence>
<comment type="similarity">
    <text evidence="1">Belongs to the class-II aminoacyl-tRNA synthetase family.</text>
</comment>
<dbReference type="Gene3D" id="3.30.54.20">
    <property type="match status" value="1"/>
</dbReference>
<dbReference type="InterPro" id="IPR018162">
    <property type="entry name" value="Ala-tRNA-ligase_IIc_anticod-bd"/>
</dbReference>
<dbReference type="EMBL" id="MGJP01000067">
    <property type="protein sequence ID" value="OGN08211.1"/>
    <property type="molecule type" value="Genomic_DNA"/>
</dbReference>
<dbReference type="GO" id="GO:0006419">
    <property type="term" value="P:alanyl-tRNA aminoacylation"/>
    <property type="evidence" value="ECO:0007669"/>
    <property type="project" value="InterPro"/>
</dbReference>
<dbReference type="InterPro" id="IPR018165">
    <property type="entry name" value="Ala-tRNA-synth_IIc_core"/>
</dbReference>
<keyword evidence="3" id="KW-0820">tRNA-binding</keyword>
<dbReference type="GO" id="GO:0000049">
    <property type="term" value="F:tRNA binding"/>
    <property type="evidence" value="ECO:0007669"/>
    <property type="project" value="UniProtKB-KW"/>
</dbReference>
<evidence type="ECO:0000256" key="7">
    <source>
        <dbReference type="ARBA" id="ARBA00022884"/>
    </source>
</evidence>
<dbReference type="EC" id="6.1.1.7" evidence="2"/>
<dbReference type="SMART" id="SM00863">
    <property type="entry name" value="tRNA_SAD"/>
    <property type="match status" value="1"/>
</dbReference>
<comment type="caution">
    <text evidence="11">The sequence shown here is derived from an EMBL/GenBank/DDBJ whole genome shotgun (WGS) entry which is preliminary data.</text>
</comment>
<dbReference type="PANTHER" id="PTHR11777">
    <property type="entry name" value="ALANYL-TRNA SYNTHETASE"/>
    <property type="match status" value="1"/>
</dbReference>
<evidence type="ECO:0000256" key="2">
    <source>
        <dbReference type="ARBA" id="ARBA00013168"/>
    </source>
</evidence>
<feature type="domain" description="Alanyl-transfer RNA synthetases family profile" evidence="10">
    <location>
        <begin position="1"/>
        <end position="584"/>
    </location>
</feature>
<dbReference type="InterPro" id="IPR012947">
    <property type="entry name" value="tRNA_SAD"/>
</dbReference>
<evidence type="ECO:0000256" key="4">
    <source>
        <dbReference type="ARBA" id="ARBA00022598"/>
    </source>
</evidence>
<evidence type="ECO:0000256" key="5">
    <source>
        <dbReference type="ARBA" id="ARBA00022741"/>
    </source>
</evidence>
<gene>
    <name evidence="11" type="ORF">A3J46_01070</name>
</gene>
<evidence type="ECO:0000259" key="10">
    <source>
        <dbReference type="PROSITE" id="PS50860"/>
    </source>
</evidence>
<organism evidence="11 12">
    <name type="scientific">Candidatus Yanofskybacteria bacterium RIFCSPHIGHO2_02_FULL_41_11</name>
    <dbReference type="NCBI Taxonomy" id="1802675"/>
    <lineage>
        <taxon>Bacteria</taxon>
        <taxon>Candidatus Yanofskyibacteriota</taxon>
    </lineage>
</organism>
<evidence type="ECO:0000256" key="8">
    <source>
        <dbReference type="ARBA" id="ARBA00022917"/>
    </source>
</evidence>
<dbReference type="PANTHER" id="PTHR11777:SF9">
    <property type="entry name" value="ALANINE--TRNA LIGASE, CYTOPLASMIC"/>
    <property type="match status" value="1"/>
</dbReference>
<dbReference type="AlphaFoldDB" id="A0A1F8F506"/>